<evidence type="ECO:0000259" key="32">
    <source>
        <dbReference type="PROSITE" id="PS51218"/>
    </source>
</evidence>
<evidence type="ECO:0000256" key="27">
    <source>
        <dbReference type="ARBA" id="ARBA00023200"/>
    </source>
</evidence>
<keyword evidence="11" id="KW-0645">Protease</keyword>
<dbReference type="Pfam" id="PF00548">
    <property type="entry name" value="Peptidase_C3"/>
    <property type="match status" value="1"/>
</dbReference>
<dbReference type="Gene3D" id="1.20.960.20">
    <property type="match status" value="1"/>
</dbReference>
<keyword evidence="30" id="KW-1133">Transmembrane helix</keyword>
<dbReference type="InterPro" id="IPR001676">
    <property type="entry name" value="Picornavirus_capsid"/>
</dbReference>
<evidence type="ECO:0000256" key="24">
    <source>
        <dbReference type="ARBA" id="ARBA00023039"/>
    </source>
</evidence>
<dbReference type="GO" id="GO:0004197">
    <property type="term" value="F:cysteine-type endopeptidase activity"/>
    <property type="evidence" value="ECO:0007669"/>
    <property type="project" value="InterPro"/>
</dbReference>
<keyword evidence="9" id="KW-0167">Capsid protein</keyword>
<dbReference type="GO" id="GO:0003968">
    <property type="term" value="F:RNA-directed RNA polymerase activity"/>
    <property type="evidence" value="ECO:0007669"/>
    <property type="project" value="UniProtKB-KW"/>
</dbReference>
<dbReference type="GO" id="GO:0046718">
    <property type="term" value="P:symbiont entry into host cell"/>
    <property type="evidence" value="ECO:0007669"/>
    <property type="project" value="UniProtKB-KW"/>
</dbReference>
<dbReference type="InterPro" id="IPR000199">
    <property type="entry name" value="Peptidase_C3A/C3B_picornavir"/>
</dbReference>
<dbReference type="GO" id="GO:0006508">
    <property type="term" value="P:proteolysis"/>
    <property type="evidence" value="ECO:0007669"/>
    <property type="project" value="UniProtKB-KW"/>
</dbReference>
<keyword evidence="27" id="KW-1035">Host cytoplasm</keyword>
<dbReference type="EMBL" id="KX644937">
    <property type="protein sequence ID" value="AQP31133.1"/>
    <property type="molecule type" value="Genomic_RNA"/>
</dbReference>
<evidence type="ECO:0000256" key="8">
    <source>
        <dbReference type="ARBA" id="ARBA00022553"/>
    </source>
</evidence>
<dbReference type="InterPro" id="IPR009003">
    <property type="entry name" value="Peptidase_S1_PA"/>
</dbReference>
<evidence type="ECO:0000313" key="34">
    <source>
        <dbReference type="EMBL" id="AQP31133.1"/>
    </source>
</evidence>
<dbReference type="InterPro" id="IPR000605">
    <property type="entry name" value="Helicase_SF3_ssDNA/RNA_vir"/>
</dbReference>
<dbReference type="PRINTS" id="PR00918">
    <property type="entry name" value="CALICVIRUSNS"/>
</dbReference>
<evidence type="ECO:0000256" key="10">
    <source>
        <dbReference type="ARBA" id="ARBA00022581"/>
    </source>
</evidence>
<feature type="transmembrane region" description="Helical" evidence="30">
    <location>
        <begin position="894"/>
        <end position="912"/>
    </location>
</feature>
<dbReference type="CDD" id="cd23232">
    <property type="entry name" value="Crohivirus_RdRp"/>
    <property type="match status" value="1"/>
</dbReference>
<dbReference type="InterPro" id="IPR029053">
    <property type="entry name" value="Viral_coat"/>
</dbReference>
<accession>A0A1S5VYQ4</accession>
<evidence type="ECO:0000256" key="12">
    <source>
        <dbReference type="ARBA" id="ARBA00022679"/>
    </source>
</evidence>
<keyword evidence="12" id="KW-0808">Transferase</keyword>
<evidence type="ECO:0000256" key="28">
    <source>
        <dbReference type="ARBA" id="ARBA00023296"/>
    </source>
</evidence>
<keyword evidence="4" id="KW-0813">Transport</keyword>
<keyword evidence="7" id="KW-0191">Covalent protein-RNA linkage</keyword>
<dbReference type="SUPFAM" id="SSF88633">
    <property type="entry name" value="Positive stranded ssRNA viruses"/>
    <property type="match status" value="2"/>
</dbReference>
<dbReference type="Pfam" id="PF00073">
    <property type="entry name" value="Rhv"/>
    <property type="match status" value="2"/>
</dbReference>
<dbReference type="Proteomes" id="UP000204565">
    <property type="component" value="Segment"/>
</dbReference>
<keyword evidence="16" id="KW-0378">Hydrolase</keyword>
<keyword evidence="21" id="KW-0946">Virion</keyword>
<keyword evidence="22" id="KW-1043">Host membrane</keyword>
<dbReference type="GO" id="GO:0015267">
    <property type="term" value="F:channel activity"/>
    <property type="evidence" value="ECO:0007669"/>
    <property type="project" value="UniProtKB-KW"/>
</dbReference>
<dbReference type="CDD" id="cd00205">
    <property type="entry name" value="rhv_like"/>
    <property type="match status" value="2"/>
</dbReference>
<evidence type="ECO:0000256" key="23">
    <source>
        <dbReference type="ARBA" id="ARBA00022953"/>
    </source>
</evidence>
<evidence type="ECO:0000256" key="6">
    <source>
        <dbReference type="ARBA" id="ARBA00022488"/>
    </source>
</evidence>
<evidence type="ECO:0000256" key="15">
    <source>
        <dbReference type="ARBA" id="ARBA00022741"/>
    </source>
</evidence>
<evidence type="ECO:0000256" key="26">
    <source>
        <dbReference type="ARBA" id="ARBA00023136"/>
    </source>
</evidence>
<feature type="domain" description="Peptidase C3" evidence="33">
    <location>
        <begin position="1516"/>
        <end position="1707"/>
    </location>
</feature>
<dbReference type="PROSITE" id="PS50507">
    <property type="entry name" value="RDRP_SSRNA_POS"/>
    <property type="match status" value="1"/>
</dbReference>
<keyword evidence="17" id="KW-1161">Viral attachment to host cell</keyword>
<dbReference type="InterPro" id="IPR044067">
    <property type="entry name" value="PCV_3C_PRO"/>
</dbReference>
<keyword evidence="30" id="KW-0812">Transmembrane</keyword>
<dbReference type="GO" id="GO:0005524">
    <property type="term" value="F:ATP binding"/>
    <property type="evidence" value="ECO:0007669"/>
    <property type="project" value="UniProtKB-KW"/>
</dbReference>
<dbReference type="GO" id="GO:0039618">
    <property type="term" value="C:T=pseudo3 icosahedral viral capsid"/>
    <property type="evidence" value="ECO:0007669"/>
    <property type="project" value="UniProtKB-KW"/>
</dbReference>
<dbReference type="Gene3D" id="2.60.120.20">
    <property type="match status" value="3"/>
</dbReference>
<dbReference type="SUPFAM" id="SSF56672">
    <property type="entry name" value="DNA/RNA polymerases"/>
    <property type="match status" value="1"/>
</dbReference>
<keyword evidence="20" id="KW-0067">ATP-binding</keyword>
<keyword evidence="5" id="KW-0696">RNA-directed RNA polymerase</keyword>
<keyword evidence="14" id="KW-1143">T=pseudo3 icosahedral capsid protein</keyword>
<dbReference type="InterPro" id="IPR004004">
    <property type="entry name" value="Helic/Pol/Pept_Calicivir-typ"/>
</dbReference>
<keyword evidence="10" id="KW-0945">Host-virus interaction</keyword>
<dbReference type="InterPro" id="IPR043504">
    <property type="entry name" value="Peptidase_S1_PA_chymotrypsin"/>
</dbReference>
<feature type="domain" description="SF3 helicase" evidence="32">
    <location>
        <begin position="1172"/>
        <end position="1335"/>
    </location>
</feature>
<keyword evidence="6" id="KW-1036">Host cytoplasmic vesicle</keyword>
<evidence type="ECO:0000256" key="13">
    <source>
        <dbReference type="ARBA" id="ARBA00022695"/>
    </source>
</evidence>
<keyword evidence="24" id="KW-1182">Viral ion channel</keyword>
<evidence type="ECO:0000256" key="5">
    <source>
        <dbReference type="ARBA" id="ARBA00022484"/>
    </source>
</evidence>
<dbReference type="SUPFAM" id="SSF52540">
    <property type="entry name" value="P-loop containing nucleoside triphosphate hydrolases"/>
    <property type="match status" value="1"/>
</dbReference>
<organism evidence="34 35">
    <name type="scientific">Crohivirus B</name>
    <dbReference type="NCBI Taxonomy" id="2169854"/>
    <lineage>
        <taxon>Viruses</taxon>
        <taxon>Riboviria</taxon>
        <taxon>Orthornavirae</taxon>
        <taxon>Pisuviricota</taxon>
        <taxon>Pisoniviricetes</taxon>
        <taxon>Picornavirales</taxon>
        <taxon>Picornaviridae</taxon>
        <taxon>Paavivirinae</taxon>
        <taxon>Crohivirus</taxon>
        <taxon>Crohivirus beidoli</taxon>
    </lineage>
</organism>
<evidence type="ECO:0000256" key="4">
    <source>
        <dbReference type="ARBA" id="ARBA00022448"/>
    </source>
</evidence>
<keyword evidence="15" id="KW-0547">Nucleotide-binding</keyword>
<evidence type="ECO:0000256" key="14">
    <source>
        <dbReference type="ARBA" id="ARBA00022706"/>
    </source>
</evidence>
<dbReference type="Gene3D" id="3.30.70.270">
    <property type="match status" value="1"/>
</dbReference>
<dbReference type="GO" id="GO:0006351">
    <property type="term" value="P:DNA-templated transcription"/>
    <property type="evidence" value="ECO:0007669"/>
    <property type="project" value="InterPro"/>
</dbReference>
<dbReference type="Gene3D" id="2.40.10.10">
    <property type="entry name" value="Trypsin-like serine proteases"/>
    <property type="match status" value="1"/>
</dbReference>
<evidence type="ECO:0000256" key="21">
    <source>
        <dbReference type="ARBA" id="ARBA00022844"/>
    </source>
</evidence>
<dbReference type="InterPro" id="IPR033703">
    <property type="entry name" value="Rhv-like"/>
</dbReference>
<evidence type="ECO:0000256" key="20">
    <source>
        <dbReference type="ARBA" id="ARBA00022840"/>
    </source>
</evidence>
<keyword evidence="26 30" id="KW-0472">Membrane</keyword>
<evidence type="ECO:0000256" key="25">
    <source>
        <dbReference type="ARBA" id="ARBA00023065"/>
    </source>
</evidence>
<evidence type="ECO:0000259" key="33">
    <source>
        <dbReference type="PROSITE" id="PS51874"/>
    </source>
</evidence>
<keyword evidence="29" id="KW-0407">Ion channel</keyword>
<evidence type="ECO:0000259" key="31">
    <source>
        <dbReference type="PROSITE" id="PS50507"/>
    </source>
</evidence>
<dbReference type="PROSITE" id="PS51218">
    <property type="entry name" value="SF3_HELICASE_2"/>
    <property type="match status" value="1"/>
</dbReference>
<name>A0A1S5VYQ4_9PICO</name>
<protein>
    <recommendedName>
        <fullName evidence="3">Genome polyprotein</fullName>
    </recommendedName>
</protein>
<evidence type="ECO:0000256" key="17">
    <source>
        <dbReference type="ARBA" id="ARBA00022804"/>
    </source>
</evidence>
<evidence type="ECO:0000256" key="7">
    <source>
        <dbReference type="ARBA" id="ARBA00022520"/>
    </source>
</evidence>
<dbReference type="GO" id="GO:0034220">
    <property type="term" value="P:monoatomic ion transmembrane transport"/>
    <property type="evidence" value="ECO:0007669"/>
    <property type="project" value="UniProtKB-KW"/>
</dbReference>
<evidence type="ECO:0000313" key="35">
    <source>
        <dbReference type="Proteomes" id="UP000204565"/>
    </source>
</evidence>
<dbReference type="InterPro" id="IPR043128">
    <property type="entry name" value="Rev_trsase/Diguanyl_cyclase"/>
</dbReference>
<dbReference type="PROSITE" id="PS51874">
    <property type="entry name" value="PCV_3C_PRO"/>
    <property type="match status" value="1"/>
</dbReference>
<dbReference type="Pfam" id="PF00910">
    <property type="entry name" value="RNA_helicase"/>
    <property type="match status" value="1"/>
</dbReference>
<keyword evidence="13" id="KW-0548">Nucleotidyltransferase</keyword>
<evidence type="ECO:0000256" key="16">
    <source>
        <dbReference type="ARBA" id="ARBA00022801"/>
    </source>
</evidence>
<evidence type="ECO:0000256" key="11">
    <source>
        <dbReference type="ARBA" id="ARBA00022670"/>
    </source>
</evidence>
<dbReference type="GO" id="GO:0005198">
    <property type="term" value="F:structural molecule activity"/>
    <property type="evidence" value="ECO:0007669"/>
    <property type="project" value="InterPro"/>
</dbReference>
<evidence type="ECO:0000256" key="19">
    <source>
        <dbReference type="ARBA" id="ARBA00022807"/>
    </source>
</evidence>
<dbReference type="GO" id="GO:0003724">
    <property type="term" value="F:RNA helicase activity"/>
    <property type="evidence" value="ECO:0007669"/>
    <property type="project" value="InterPro"/>
</dbReference>
<feature type="domain" description="RdRp catalytic" evidence="31">
    <location>
        <begin position="1939"/>
        <end position="2052"/>
    </location>
</feature>
<evidence type="ECO:0000256" key="18">
    <source>
        <dbReference type="ARBA" id="ARBA00022806"/>
    </source>
</evidence>
<dbReference type="KEGG" id="vg:39105903"/>
<keyword evidence="35" id="KW-1185">Reference proteome</keyword>
<keyword evidence="8" id="KW-0597">Phosphoprotein</keyword>
<keyword evidence="19" id="KW-0788">Thiol protease</keyword>
<keyword evidence="23" id="KW-0693">Viral RNA replication</keyword>
<evidence type="ECO:0000256" key="29">
    <source>
        <dbReference type="ARBA" id="ARBA00023303"/>
    </source>
</evidence>
<dbReference type="InterPro" id="IPR014759">
    <property type="entry name" value="Helicase_SF3_ssRNA_vir"/>
</dbReference>
<dbReference type="Pfam" id="PF00680">
    <property type="entry name" value="RdRP_1"/>
    <property type="match status" value="1"/>
</dbReference>
<comment type="subcellular location">
    <subcellularLocation>
        <location evidence="1">Host cytoplasmic vesicle membrane</location>
        <topology evidence="1">Peripheral membrane protein</topology>
        <orientation evidence="1">Cytoplasmic side</orientation>
    </subcellularLocation>
    <subcellularLocation>
        <location evidence="2">Virion</location>
    </subcellularLocation>
</comment>
<evidence type="ECO:0000256" key="9">
    <source>
        <dbReference type="ARBA" id="ARBA00022561"/>
    </source>
</evidence>
<reference evidence="34 35" key="1">
    <citation type="journal article" date="2016" name="Sci. Rep.">
        <title>Novel highly divergent reassortant bat rotaviruses in Cameroon, without evidence of zoonosis.</title>
        <authorList>
            <person name="Yinda C.K."/>
            <person name="Zeller M."/>
            <person name="Conceicao-Neto N."/>
            <person name="Maes P."/>
            <person name="Deboutte W."/>
            <person name="Beller L."/>
            <person name="Heylen E."/>
            <person name="Ghogomu S.M."/>
            <person name="Van Ranst M."/>
            <person name="Matthijnssens J."/>
        </authorList>
    </citation>
    <scope>NUCLEOTIDE SEQUENCE [LARGE SCALE GENOMIC DNA]</scope>
</reference>
<dbReference type="InterPro" id="IPR001205">
    <property type="entry name" value="RNA-dir_pol_C"/>
</dbReference>
<evidence type="ECO:0000256" key="22">
    <source>
        <dbReference type="ARBA" id="ARBA00022870"/>
    </source>
</evidence>
<keyword evidence="28" id="KW-1160">Virus entry into host cell</keyword>
<evidence type="ECO:0000256" key="1">
    <source>
        <dbReference type="ARBA" id="ARBA00004295"/>
    </source>
</evidence>
<dbReference type="InterPro" id="IPR007094">
    <property type="entry name" value="RNA-dir_pol_PSvirus"/>
</dbReference>
<evidence type="ECO:0000256" key="3">
    <source>
        <dbReference type="ARBA" id="ARBA00020107"/>
    </source>
</evidence>
<dbReference type="GO" id="GO:0019062">
    <property type="term" value="P:virion attachment to host cell"/>
    <property type="evidence" value="ECO:0007669"/>
    <property type="project" value="UniProtKB-KW"/>
</dbReference>
<keyword evidence="25" id="KW-0406">Ion transport</keyword>
<sequence>MSSIVSNLLNKVENTLLQNPKVEEQEGDSDRVSASTTVNAGSIVQAAVAPGAPRQPDMSAIDTFSSMAYNKETGSLNMRKMVKLKTGQWTTTTGVGTTVLNIELPKSFWDAKTKPAWGPSRYFKYMRGSFHFQIQVNGQQGVCGGLIAVYIPKTLIDEHNAGKLALSTYMNFPHVIMNAATMTQADLFIPYTNNQNYAEIRSADLGQVVVLCWSKLTVSSGSSSTLDVVIYGCFVDLSLQGPIPYMENNTKDPPSVKPTKSSRFKWVREKIDIAEGPGVLNLANATCTAGGQSVALAGERAFYDKRTGGSKARISNLMTVLRIPSVISGENTAHTFDQHSQFTWAGTAAPGNVIYQANLGIRNLGNIGFASHFFQFWRGSIVIRMQVFASHFHKGRLKIAIAPCSITAFNDDDSNNLLFQVCDIGLNSTFEIKIPYTAQNWLTRVDAGTFFRLQIIVNSRLTFNNACTNSVGCILYAYAGKDFEFACPTSDGVSWEMNSWGSEMDLFDPLEEPKHIQAELENRTIEYGQDEQMATDVGLASAENDGSQDNQVKSNDPAFLNFEELKYNIFAVSHMDLDLIFARAWYQTGWDYTTSTTNWIDLTVPAASHGTLMKFFAYFAGEINIHVANVSEHAIQIGHVYDPINEAGDITSRGTVLVPPGEMMTITAPYYSMLPLREVSGAAFGKLFINALTGTGRVQVYLSLRAPNFLFTRPVPVKKTTQSAMASLTQEPDMEHVMNVIQSLKMDQEYPTPMKAPEPRFGKLIQQIETAAKGGMSNYELLKMAGDIESNPGPVQLVYRDRGLYKHYGVKIDDEIVHMNTENPLDSVLNGTAVIIKTKDDGQWIVEKVENFDYFIRELAQSQVGTKHKFSANFNCEDFAKQLFGDHSFTQGRALFVFGMILIIASSSAMLFGQVTKEHMDLVFNQDGSEQNLESIVSRAMNWFSSTFMQKFESDIVSFVCKGIVRLTCYLILYCHSPNLLTTFALGTLVFMDLKATAMISPESEALLKCLVEGDIHGLVTGIAEKMQGVGDTKEERVEIAMDTIKVTKDMFEDQGFFQESLDGFNKFSSAARHFEWWVKFFHKLLETVKSIFKPNESQKFVKWCEDNEGLLCDFLETCNRHLKDCKDTEKLRDPDFHVFHKWLHGKLIQLNTICTKFAITNPISTQIGKMLYAMSNVALLYPSSAGPERVEPCGVCIMGDPGQGKSFLTSILIKKISEQMGWSRKDVYPHPTGSRHYDGYCGQKIHVIDDMGQNADEEDIALLCQAMSTIPFTPPMASIEDKGIQYSSQLVIATTNRSDFQTKILTDPEALSRRFKFQFRIRARKELTLNGKLDVTKYMNVIKKGEAWEVSKDGYTWLRMDVDGLIADIVNDLKMRISSFQEWTTFLNEEPEHEWSFEELCDAYMSDFEGGAQLVFDWMEDMHRSYRLVSATTKIKRWFKNVVENFKDWIVRNRAWILLFSAISSAAGLIGTIYFVVKRKPVDEPENIYSANLTQVAKKANRFKVGNKQEIYNQAPLLPEMVHLTERTAYIKADNTRSIYHVVPFFQTKILAYGHLKNTLNKLENPKLVFKGKVFEIEDAVIQDVTLNGKEMDLIVIDLIGFPVQFKDLRKHFTSRIGRENYLVWSTDKGTLVLPVNNAHLTGNSVTFEGTQCYQTITYEANTKKGMCGGLFVTKIDGAFKIAGMHIAGNGVIGKSAQVGFFQIADQGIVESKEVSPIVVHQVSKTKLKQSPLNGLWPVEQQPAVLTPNDKRIEEPVESVIKQAALKYRVNHFAPDKDSFFSVKNELKKAFTQNYGKCKMMTIEEALLEPNEHALDLTTSPGNKYTSQGLRKQNLVDRNKGFISDILRRDVANLEKEISNADVYFYAHLKDELRPNTKIKTANTRCIEASDMDYVVLHRMVFGRLYEKIYNSNVMLTGLAVGINPWTDWDSMIQCLNQYNYDFDFSKFDGSLSDELMLHAADILASCTEKPDLAKKILLKTIYSKHIVKDELWNVKGGMPSGSPCTTVMNSICNILVSASVALQTTNGNFQCVVYGDDLILSSTEPLDCEGFKQCVKEQFGMEVTPGNKAEIFQCSEPGAVRFLKREPKNFPGTSFLVGCLDYENIKQHIMWCKSLDDFKKQLDTACMELVLHGRECYEEFVSEVQPVLDGFNINVPTFEDKLFDMTQIVFE</sequence>
<dbReference type="SUPFAM" id="SSF50494">
    <property type="entry name" value="Trypsin-like serine proteases"/>
    <property type="match status" value="1"/>
</dbReference>
<dbReference type="GO" id="GO:0039694">
    <property type="term" value="P:viral RNA genome replication"/>
    <property type="evidence" value="ECO:0007669"/>
    <property type="project" value="InterPro"/>
</dbReference>
<dbReference type="RefSeq" id="YP_009345900.1">
    <property type="nucleotide sequence ID" value="NC_033819.1"/>
</dbReference>
<dbReference type="GO" id="GO:0003723">
    <property type="term" value="F:RNA binding"/>
    <property type="evidence" value="ECO:0007669"/>
    <property type="project" value="InterPro"/>
</dbReference>
<evidence type="ECO:0000256" key="2">
    <source>
        <dbReference type="ARBA" id="ARBA00004328"/>
    </source>
</evidence>
<proteinExistence type="predicted"/>
<evidence type="ECO:0000256" key="30">
    <source>
        <dbReference type="SAM" id="Phobius"/>
    </source>
</evidence>
<keyword evidence="18" id="KW-0347">Helicase</keyword>
<dbReference type="InterPro" id="IPR027417">
    <property type="entry name" value="P-loop_NTPase"/>
</dbReference>
<dbReference type="InterPro" id="IPR043502">
    <property type="entry name" value="DNA/RNA_pol_sf"/>
</dbReference>
<dbReference type="GeneID" id="39105903"/>
<dbReference type="GO" id="GO:0044162">
    <property type="term" value="C:host cell cytoplasmic vesicle membrane"/>
    <property type="evidence" value="ECO:0007669"/>
    <property type="project" value="UniProtKB-SubCell"/>
</dbReference>